<organism evidence="3 4">
    <name type="scientific">Candidatus Thiodubiliella endoseptemdiera</name>
    <dbReference type="NCBI Taxonomy" id="2738886"/>
    <lineage>
        <taxon>Bacteria</taxon>
        <taxon>Pseudomonadati</taxon>
        <taxon>Pseudomonadota</taxon>
        <taxon>Gammaproteobacteria</taxon>
        <taxon>Candidatus Pseudothioglobaceae</taxon>
        <taxon>Candidatus Thiodubiliella</taxon>
    </lineage>
</organism>
<evidence type="ECO:0000256" key="1">
    <source>
        <dbReference type="ARBA" id="ARBA00022723"/>
    </source>
</evidence>
<dbReference type="Gene3D" id="2.30.170.10">
    <property type="match status" value="1"/>
</dbReference>
<dbReference type="SUPFAM" id="SSF57868">
    <property type="entry name" value="Metallothionein"/>
    <property type="match status" value="1"/>
</dbReference>
<evidence type="ECO:0000313" key="4">
    <source>
        <dbReference type="Proteomes" id="UP000568751"/>
    </source>
</evidence>
<dbReference type="RefSeq" id="WP_369150468.1">
    <property type="nucleotide sequence ID" value="NZ_OZ156463.1"/>
</dbReference>
<protein>
    <recommendedName>
        <fullName evidence="5">Prokaryotic metallothionein</fullName>
    </recommendedName>
</protein>
<name>A0A853F4P1_9GAMM</name>
<dbReference type="EMBL" id="JACCHT010000002">
    <property type="protein sequence ID" value="NYT28486.1"/>
    <property type="molecule type" value="Genomic_DNA"/>
</dbReference>
<sequence>MGIRFIAVVLLVFLGFYLFKKYRKPSSVTEQQPSSNKMVACSTCKTHIPEDEAIMQDGKIYCSKECL</sequence>
<reference evidence="3 4" key="1">
    <citation type="submission" date="2020-05" db="EMBL/GenBank/DDBJ databases">
        <title>Horizontal transmission and recombination maintain forever young bacterial symbiont genomes.</title>
        <authorList>
            <person name="Russell S.L."/>
            <person name="Pepper-Tunick E."/>
            <person name="Svedberg J."/>
            <person name="Byrne A."/>
            <person name="Ruelas Castillo J."/>
            <person name="Vollmers C."/>
            <person name="Beinart R.A."/>
            <person name="Corbett-Detig R."/>
        </authorList>
    </citation>
    <scope>NUCLEOTIDE SEQUENCE [LARGE SCALE GENOMIC DNA]</scope>
    <source>
        <strain evidence="3">455</strain>
    </source>
</reference>
<dbReference type="Proteomes" id="UP000568751">
    <property type="component" value="Unassembled WGS sequence"/>
</dbReference>
<dbReference type="GO" id="GO:0046872">
    <property type="term" value="F:metal ion binding"/>
    <property type="evidence" value="ECO:0007669"/>
    <property type="project" value="UniProtKB-KW"/>
</dbReference>
<dbReference type="InterPro" id="IPR017854">
    <property type="entry name" value="Metalthion_dom_sf"/>
</dbReference>
<dbReference type="InterPro" id="IPR049708">
    <property type="entry name" value="PP0621-like"/>
</dbReference>
<keyword evidence="2" id="KW-0480">Metal-thiolate cluster</keyword>
<accession>A0A853F4P1</accession>
<comment type="caution">
    <text evidence="3">The sequence shown here is derived from an EMBL/GenBank/DDBJ whole genome shotgun (WGS) entry which is preliminary data.</text>
</comment>
<evidence type="ECO:0000256" key="2">
    <source>
        <dbReference type="ARBA" id="ARBA00022851"/>
    </source>
</evidence>
<gene>
    <name evidence="3" type="ORF">H0A76_11875</name>
</gene>
<evidence type="ECO:0008006" key="5">
    <source>
        <dbReference type="Google" id="ProtNLM"/>
    </source>
</evidence>
<dbReference type="NCBIfam" id="NF041023">
    <property type="entry name" value="PP0621_fam"/>
    <property type="match status" value="1"/>
</dbReference>
<keyword evidence="1" id="KW-0479">Metal-binding</keyword>
<dbReference type="AlphaFoldDB" id="A0A853F4P1"/>
<evidence type="ECO:0000313" key="3">
    <source>
        <dbReference type="EMBL" id="NYT28486.1"/>
    </source>
</evidence>
<proteinExistence type="predicted"/>